<name>A0A1M5BZF5_9BACT</name>
<dbReference type="EMBL" id="FQUO01000008">
    <property type="protein sequence ID" value="SHF47727.1"/>
    <property type="molecule type" value="Genomic_DNA"/>
</dbReference>
<keyword evidence="2" id="KW-1185">Reference proteome</keyword>
<organism evidence="1 2">
    <name type="scientific">Cnuella takakiae</name>
    <dbReference type="NCBI Taxonomy" id="1302690"/>
    <lineage>
        <taxon>Bacteria</taxon>
        <taxon>Pseudomonadati</taxon>
        <taxon>Bacteroidota</taxon>
        <taxon>Chitinophagia</taxon>
        <taxon>Chitinophagales</taxon>
        <taxon>Chitinophagaceae</taxon>
        <taxon>Cnuella</taxon>
    </lineage>
</organism>
<reference evidence="1 2" key="1">
    <citation type="submission" date="2016-11" db="EMBL/GenBank/DDBJ databases">
        <authorList>
            <person name="Jaros S."/>
            <person name="Januszkiewicz K."/>
            <person name="Wedrychowicz H."/>
        </authorList>
    </citation>
    <scope>NUCLEOTIDE SEQUENCE [LARGE SCALE GENOMIC DNA]</scope>
    <source>
        <strain evidence="1 2">DSM 26897</strain>
    </source>
</reference>
<dbReference type="Proteomes" id="UP000184368">
    <property type="component" value="Unassembled WGS sequence"/>
</dbReference>
<dbReference type="AlphaFoldDB" id="A0A1M5BZF5"/>
<accession>A0A1M5BZF5</accession>
<evidence type="ECO:0000313" key="2">
    <source>
        <dbReference type="Proteomes" id="UP000184368"/>
    </source>
</evidence>
<gene>
    <name evidence="1" type="ORF">SAMN05444008_108158</name>
</gene>
<evidence type="ECO:0000313" key="1">
    <source>
        <dbReference type="EMBL" id="SHF47727.1"/>
    </source>
</evidence>
<proteinExistence type="predicted"/>
<sequence>MIVTLYLKPTSNTDDHTKILECFQDAAVMKQFAALPGKELKAVLADILSQGSDALQVKRRLYFISELEQIVHKDDGQQTTDYNVITSSIVHRPWSFPYPLLYNQVHFCNRSSAASFNWPGTRRQAQLF</sequence>
<protein>
    <submittedName>
        <fullName evidence="1">Uncharacterized protein</fullName>
    </submittedName>
</protein>